<dbReference type="CDD" id="cd01949">
    <property type="entry name" value="GGDEF"/>
    <property type="match status" value="1"/>
</dbReference>
<organism evidence="5 6">
    <name type="scientific">Aminobacter aminovorans</name>
    <name type="common">Chelatobacter heintzii</name>
    <dbReference type="NCBI Taxonomy" id="83263"/>
    <lineage>
        <taxon>Bacteria</taxon>
        <taxon>Pseudomonadati</taxon>
        <taxon>Pseudomonadota</taxon>
        <taxon>Alphaproteobacteria</taxon>
        <taxon>Hyphomicrobiales</taxon>
        <taxon>Phyllobacteriaceae</taxon>
        <taxon>Aminobacter</taxon>
    </lineage>
</organism>
<dbReference type="Gene3D" id="3.30.70.270">
    <property type="match status" value="1"/>
</dbReference>
<dbReference type="GO" id="GO:0052621">
    <property type="term" value="F:diguanylate cyclase activity"/>
    <property type="evidence" value="ECO:0007669"/>
    <property type="project" value="UniProtKB-EC"/>
</dbReference>
<feature type="transmembrane region" description="Helical" evidence="3">
    <location>
        <begin position="116"/>
        <end position="138"/>
    </location>
</feature>
<feature type="transmembrane region" description="Helical" evidence="3">
    <location>
        <begin position="183"/>
        <end position="206"/>
    </location>
</feature>
<evidence type="ECO:0000313" key="6">
    <source>
        <dbReference type="Proteomes" id="UP000254701"/>
    </source>
</evidence>
<sequence length="378" mass="41353">MNYYNVIGLLNTSMAAIFCIALLTIWRNNRALKYIGVLGLSYGIRSLCFGIFYFAFSLENPVLRYSANIFLLFAIMLLSIGLSNRRLRQPRYGALLAIAAITLGPLYYYQFIEPNLLARVIILNSGLALLSLLMLWDVAKAPRRSPVEQVLLGLLLVSCAGYLLRPLFLIASGASGERFEGSYWLVVSISDALICAMTAVGVFAVIASDVMDEIKTDALIDTLSGLFNRRGFEPLALRALSKRTAGTPPAMILADLDHFKSINDLFGHSGGDLIIRRFSEVLKQKAPGDAIMARLGGEEFAVMLPSNASDSAYQLAEEVRTTFKQIAFDTVAGEAHPTASFGVAIAREDEGLPSLIERADHALYRAKGNGRDRVNLAE</sequence>
<comment type="catalytic activity">
    <reaction evidence="2">
        <text>2 GTP = 3',3'-c-di-GMP + 2 diphosphate</text>
        <dbReference type="Rhea" id="RHEA:24898"/>
        <dbReference type="ChEBI" id="CHEBI:33019"/>
        <dbReference type="ChEBI" id="CHEBI:37565"/>
        <dbReference type="ChEBI" id="CHEBI:58805"/>
        <dbReference type="EC" id="2.7.7.65"/>
    </reaction>
</comment>
<dbReference type="SUPFAM" id="SSF55073">
    <property type="entry name" value="Nucleotide cyclase"/>
    <property type="match status" value="1"/>
</dbReference>
<dbReference type="InterPro" id="IPR029787">
    <property type="entry name" value="Nucleotide_cyclase"/>
</dbReference>
<protein>
    <recommendedName>
        <fullName evidence="1">diguanylate cyclase</fullName>
        <ecNumber evidence="1">2.7.7.65</ecNumber>
    </recommendedName>
</protein>
<dbReference type="InterPro" id="IPR043128">
    <property type="entry name" value="Rev_trsase/Diguanyl_cyclase"/>
</dbReference>
<dbReference type="Proteomes" id="UP000254701">
    <property type="component" value="Unassembled WGS sequence"/>
</dbReference>
<evidence type="ECO:0000259" key="4">
    <source>
        <dbReference type="PROSITE" id="PS50887"/>
    </source>
</evidence>
<dbReference type="PROSITE" id="PS50887">
    <property type="entry name" value="GGDEF"/>
    <property type="match status" value="1"/>
</dbReference>
<keyword evidence="5" id="KW-0548">Nucleotidyltransferase</keyword>
<dbReference type="GO" id="GO:0043709">
    <property type="term" value="P:cell adhesion involved in single-species biofilm formation"/>
    <property type="evidence" value="ECO:0007669"/>
    <property type="project" value="TreeGrafter"/>
</dbReference>
<dbReference type="AlphaFoldDB" id="A0A380WH07"/>
<name>A0A380WH07_AMIAI</name>
<dbReference type="PANTHER" id="PTHR45138:SF9">
    <property type="entry name" value="DIGUANYLATE CYCLASE DGCM-RELATED"/>
    <property type="match status" value="1"/>
</dbReference>
<keyword evidence="3" id="KW-0472">Membrane</keyword>
<feature type="domain" description="GGDEF" evidence="4">
    <location>
        <begin position="247"/>
        <end position="378"/>
    </location>
</feature>
<dbReference type="GO" id="GO:1902201">
    <property type="term" value="P:negative regulation of bacterial-type flagellum-dependent cell motility"/>
    <property type="evidence" value="ECO:0007669"/>
    <property type="project" value="TreeGrafter"/>
</dbReference>
<dbReference type="NCBIfam" id="TIGR00254">
    <property type="entry name" value="GGDEF"/>
    <property type="match status" value="1"/>
</dbReference>
<gene>
    <name evidence="5" type="primary">ydaM_4</name>
    <name evidence="5" type="ORF">NCTC10684_01482</name>
</gene>
<dbReference type="PANTHER" id="PTHR45138">
    <property type="entry name" value="REGULATORY COMPONENTS OF SENSORY TRANSDUCTION SYSTEM"/>
    <property type="match status" value="1"/>
</dbReference>
<dbReference type="OrthoDB" id="9812260at2"/>
<evidence type="ECO:0000256" key="2">
    <source>
        <dbReference type="ARBA" id="ARBA00034247"/>
    </source>
</evidence>
<dbReference type="Pfam" id="PF00990">
    <property type="entry name" value="GGDEF"/>
    <property type="match status" value="1"/>
</dbReference>
<feature type="transmembrane region" description="Helical" evidence="3">
    <location>
        <begin position="150"/>
        <end position="171"/>
    </location>
</feature>
<evidence type="ECO:0000313" key="5">
    <source>
        <dbReference type="EMBL" id="SUU88273.1"/>
    </source>
</evidence>
<dbReference type="RefSeq" id="WP_115730637.1">
    <property type="nucleotide sequence ID" value="NZ_BAAAVY010000010.1"/>
</dbReference>
<dbReference type="EC" id="2.7.7.65" evidence="1"/>
<feature type="transmembrane region" description="Helical" evidence="3">
    <location>
        <begin position="92"/>
        <end position="110"/>
    </location>
</feature>
<proteinExistence type="predicted"/>
<dbReference type="InterPro" id="IPR000160">
    <property type="entry name" value="GGDEF_dom"/>
</dbReference>
<dbReference type="GO" id="GO:0005886">
    <property type="term" value="C:plasma membrane"/>
    <property type="evidence" value="ECO:0007669"/>
    <property type="project" value="TreeGrafter"/>
</dbReference>
<feature type="transmembrane region" description="Helical" evidence="3">
    <location>
        <begin position="62"/>
        <end position="80"/>
    </location>
</feature>
<keyword evidence="5" id="KW-0808">Transferase</keyword>
<feature type="transmembrane region" description="Helical" evidence="3">
    <location>
        <begin position="37"/>
        <end position="56"/>
    </location>
</feature>
<dbReference type="SMART" id="SM00267">
    <property type="entry name" value="GGDEF"/>
    <property type="match status" value="1"/>
</dbReference>
<evidence type="ECO:0000256" key="3">
    <source>
        <dbReference type="SAM" id="Phobius"/>
    </source>
</evidence>
<keyword evidence="3" id="KW-0812">Transmembrane</keyword>
<reference evidence="5 6" key="1">
    <citation type="submission" date="2018-06" db="EMBL/GenBank/DDBJ databases">
        <authorList>
            <consortium name="Pathogen Informatics"/>
            <person name="Doyle S."/>
        </authorList>
    </citation>
    <scope>NUCLEOTIDE SEQUENCE [LARGE SCALE GENOMIC DNA]</scope>
    <source>
        <strain evidence="5 6">NCTC10684</strain>
    </source>
</reference>
<dbReference type="FunFam" id="3.30.70.270:FF:000001">
    <property type="entry name" value="Diguanylate cyclase domain protein"/>
    <property type="match status" value="1"/>
</dbReference>
<keyword evidence="3" id="KW-1133">Transmembrane helix</keyword>
<evidence type="ECO:0000256" key="1">
    <source>
        <dbReference type="ARBA" id="ARBA00012528"/>
    </source>
</evidence>
<feature type="transmembrane region" description="Helical" evidence="3">
    <location>
        <begin position="6"/>
        <end position="25"/>
    </location>
</feature>
<dbReference type="EMBL" id="UFSM01000001">
    <property type="protein sequence ID" value="SUU88273.1"/>
    <property type="molecule type" value="Genomic_DNA"/>
</dbReference>
<accession>A0A380WH07</accession>
<dbReference type="InterPro" id="IPR050469">
    <property type="entry name" value="Diguanylate_Cyclase"/>
</dbReference>